<proteinExistence type="predicted"/>
<comment type="caution">
    <text evidence="2">The sequence shown here is derived from an EMBL/GenBank/DDBJ whole genome shotgun (WGS) entry which is preliminary data.</text>
</comment>
<name>A0A2N5VF90_9BASI</name>
<organism evidence="2 3">
    <name type="scientific">Puccinia coronata f. sp. avenae</name>
    <dbReference type="NCBI Taxonomy" id="200324"/>
    <lineage>
        <taxon>Eukaryota</taxon>
        <taxon>Fungi</taxon>
        <taxon>Dikarya</taxon>
        <taxon>Basidiomycota</taxon>
        <taxon>Pucciniomycotina</taxon>
        <taxon>Pucciniomycetes</taxon>
        <taxon>Pucciniales</taxon>
        <taxon>Pucciniaceae</taxon>
        <taxon>Puccinia</taxon>
    </lineage>
</organism>
<protein>
    <submittedName>
        <fullName evidence="2">Uncharacterized protein</fullName>
    </submittedName>
</protein>
<feature type="region of interest" description="Disordered" evidence="1">
    <location>
        <begin position="121"/>
        <end position="152"/>
    </location>
</feature>
<evidence type="ECO:0000313" key="2">
    <source>
        <dbReference type="EMBL" id="PLW48650.1"/>
    </source>
</evidence>
<evidence type="ECO:0000313" key="3">
    <source>
        <dbReference type="Proteomes" id="UP000235392"/>
    </source>
</evidence>
<feature type="region of interest" description="Disordered" evidence="1">
    <location>
        <begin position="80"/>
        <end position="107"/>
    </location>
</feature>
<reference evidence="2 3" key="1">
    <citation type="submission" date="2017-11" db="EMBL/GenBank/DDBJ databases">
        <title>De novo assembly and phasing of dikaryotic genomes from two isolates of Puccinia coronata f. sp. avenae, the causal agent of oat crown rust.</title>
        <authorList>
            <person name="Miller M.E."/>
            <person name="Zhang Y."/>
            <person name="Omidvar V."/>
            <person name="Sperschneider J."/>
            <person name="Schwessinger B."/>
            <person name="Raley C."/>
            <person name="Palmer J.M."/>
            <person name="Garnica D."/>
            <person name="Upadhyaya N."/>
            <person name="Rathjen J."/>
            <person name="Taylor J.M."/>
            <person name="Park R.F."/>
            <person name="Dodds P.N."/>
            <person name="Hirsch C.D."/>
            <person name="Kianian S.F."/>
            <person name="Figueroa M."/>
        </authorList>
    </citation>
    <scope>NUCLEOTIDE SEQUENCE [LARGE SCALE GENOMIC DNA]</scope>
    <source>
        <strain evidence="2">12SD80</strain>
    </source>
</reference>
<dbReference type="Proteomes" id="UP000235392">
    <property type="component" value="Unassembled WGS sequence"/>
</dbReference>
<evidence type="ECO:0000256" key="1">
    <source>
        <dbReference type="SAM" id="MobiDB-lite"/>
    </source>
</evidence>
<dbReference type="EMBL" id="PGCI01000022">
    <property type="protein sequence ID" value="PLW48650.1"/>
    <property type="molecule type" value="Genomic_DNA"/>
</dbReference>
<accession>A0A2N5VF90</accession>
<sequence>MIFSHWNVGTLACAANIDCSDKAFRSACLTSVPVEQASLTVPFIELGDPARQLVLVSELCHPAWRLLPVIELVTPLDDCHRAGSPSSATGSSRRAGSEPSPRSIADRVQSSKLIARISKTNDKQIAGKVPSDPGPLANQISQLTERFDNDQS</sequence>
<gene>
    <name evidence="2" type="ORF">PCASD_03426</name>
</gene>
<dbReference type="AlphaFoldDB" id="A0A2N5VF90"/>
<feature type="compositionally biased region" description="Low complexity" evidence="1">
    <location>
        <begin position="82"/>
        <end position="94"/>
    </location>
</feature>